<dbReference type="CDD" id="cd00051">
    <property type="entry name" value="EFh"/>
    <property type="match status" value="2"/>
</dbReference>
<dbReference type="CDD" id="cd05117">
    <property type="entry name" value="STKc_CAMK"/>
    <property type="match status" value="1"/>
</dbReference>
<dbReference type="PROSITE" id="PS50011">
    <property type="entry name" value="PROTEIN_KINASE_DOM"/>
    <property type="match status" value="1"/>
</dbReference>
<dbReference type="PROSITE" id="PS50222">
    <property type="entry name" value="EF_HAND_2"/>
    <property type="match status" value="4"/>
</dbReference>
<evidence type="ECO:0000256" key="1">
    <source>
        <dbReference type="ARBA" id="ARBA00012513"/>
    </source>
</evidence>
<proteinExistence type="predicted"/>
<dbReference type="eggNOG" id="KOG0032">
    <property type="taxonomic scope" value="Eukaryota"/>
</dbReference>
<dbReference type="SMART" id="SM00220">
    <property type="entry name" value="S_TKc"/>
    <property type="match status" value="1"/>
</dbReference>
<gene>
    <name evidence="12" type="ORF">TRIUR3_31298</name>
</gene>
<dbReference type="InterPro" id="IPR011992">
    <property type="entry name" value="EF-hand-dom_pair"/>
</dbReference>
<dbReference type="InterPro" id="IPR000719">
    <property type="entry name" value="Prot_kinase_dom"/>
</dbReference>
<evidence type="ECO:0000256" key="10">
    <source>
        <dbReference type="ARBA" id="ARBA00047899"/>
    </source>
</evidence>
<keyword evidence="4" id="KW-0479">Metal-binding</keyword>
<dbReference type="FunFam" id="1.10.238.10:FF:000015">
    <property type="entry name" value="Calcium-dependent protein kinase 1"/>
    <property type="match status" value="1"/>
</dbReference>
<dbReference type="GO" id="GO:0005524">
    <property type="term" value="F:ATP binding"/>
    <property type="evidence" value="ECO:0007669"/>
    <property type="project" value="UniProtKB-KW"/>
</dbReference>
<reference evidence="12" key="1">
    <citation type="journal article" date="2013" name="Nature">
        <title>Draft genome of the wheat A-genome progenitor Triticum urartu.</title>
        <authorList>
            <person name="Ling H.Q."/>
            <person name="Zhao S."/>
            <person name="Liu D."/>
            <person name="Wang J."/>
            <person name="Sun H."/>
            <person name="Zhang C."/>
            <person name="Fan H."/>
            <person name="Li D."/>
            <person name="Dong L."/>
            <person name="Tao Y."/>
            <person name="Gao C."/>
            <person name="Wu H."/>
            <person name="Li Y."/>
            <person name="Cui Y."/>
            <person name="Guo X."/>
            <person name="Zheng S."/>
            <person name="Wang B."/>
            <person name="Yu K."/>
            <person name="Liang Q."/>
            <person name="Yang W."/>
            <person name="Lou X."/>
            <person name="Chen J."/>
            <person name="Feng M."/>
            <person name="Jian J."/>
            <person name="Zhang X."/>
            <person name="Luo G."/>
            <person name="Jiang Y."/>
            <person name="Liu J."/>
            <person name="Wang Z."/>
            <person name="Sha Y."/>
            <person name="Zhang B."/>
            <person name="Wu H."/>
            <person name="Tang D."/>
            <person name="Shen Q."/>
            <person name="Xue P."/>
            <person name="Zou S."/>
            <person name="Wang X."/>
            <person name="Liu X."/>
            <person name="Wang F."/>
            <person name="Yang Y."/>
            <person name="An X."/>
            <person name="Dong Z."/>
            <person name="Zhang K."/>
            <person name="Zhang X."/>
            <person name="Luo M.C."/>
            <person name="Dvorak J."/>
            <person name="Tong Y."/>
            <person name="Wang J."/>
            <person name="Yang H."/>
            <person name="Li Z."/>
            <person name="Wang D."/>
            <person name="Zhang A."/>
            <person name="Wang J."/>
        </authorList>
    </citation>
    <scope>NUCLEOTIDE SEQUENCE</scope>
</reference>
<dbReference type="EMBL" id="KD094075">
    <property type="protein sequence ID" value="EMS61598.1"/>
    <property type="molecule type" value="Genomic_DNA"/>
</dbReference>
<dbReference type="SUPFAM" id="SSF56112">
    <property type="entry name" value="Protein kinase-like (PK-like)"/>
    <property type="match status" value="1"/>
</dbReference>
<dbReference type="GO" id="GO:0005509">
    <property type="term" value="F:calcium ion binding"/>
    <property type="evidence" value="ECO:0007669"/>
    <property type="project" value="InterPro"/>
</dbReference>
<organism evidence="12">
    <name type="scientific">Triticum urartu</name>
    <name type="common">Red wild einkorn</name>
    <name type="synonym">Crithodium urartu</name>
    <dbReference type="NCBI Taxonomy" id="4572"/>
    <lineage>
        <taxon>Eukaryota</taxon>
        <taxon>Viridiplantae</taxon>
        <taxon>Streptophyta</taxon>
        <taxon>Embryophyta</taxon>
        <taxon>Tracheophyta</taxon>
        <taxon>Spermatophyta</taxon>
        <taxon>Magnoliopsida</taxon>
        <taxon>Liliopsida</taxon>
        <taxon>Poales</taxon>
        <taxon>Poaceae</taxon>
        <taxon>BOP clade</taxon>
        <taxon>Pooideae</taxon>
        <taxon>Triticodae</taxon>
        <taxon>Triticeae</taxon>
        <taxon>Triticinae</taxon>
        <taxon>Triticum</taxon>
    </lineage>
</organism>
<dbReference type="FunFam" id="1.10.510.10:FF:000249">
    <property type="entry name" value="Calcium-dependent protein kinase SK5"/>
    <property type="match status" value="1"/>
</dbReference>
<dbReference type="STRING" id="4572.M7ZEH3"/>
<dbReference type="InterPro" id="IPR002048">
    <property type="entry name" value="EF_hand_dom"/>
</dbReference>
<keyword evidence="3" id="KW-0808">Transferase</keyword>
<evidence type="ECO:0000256" key="11">
    <source>
        <dbReference type="ARBA" id="ARBA00048679"/>
    </source>
</evidence>
<evidence type="ECO:0000313" key="12">
    <source>
        <dbReference type="EMBL" id="EMS61598.1"/>
    </source>
</evidence>
<evidence type="ECO:0000256" key="2">
    <source>
        <dbReference type="ARBA" id="ARBA00022527"/>
    </source>
</evidence>
<keyword evidence="7 12" id="KW-0418">Kinase</keyword>
<protein>
    <recommendedName>
        <fullName evidence="1">non-specific serine/threonine protein kinase</fullName>
        <ecNumber evidence="1">2.7.11.1</ecNumber>
    </recommendedName>
</protein>
<dbReference type="InterPro" id="IPR050205">
    <property type="entry name" value="CDPK_Ser/Thr_kinases"/>
</dbReference>
<dbReference type="GO" id="GO:0004674">
    <property type="term" value="F:protein serine/threonine kinase activity"/>
    <property type="evidence" value="ECO:0007669"/>
    <property type="project" value="UniProtKB-KW"/>
</dbReference>
<comment type="catalytic activity">
    <reaction evidence="11">
        <text>L-seryl-[protein] + ATP = O-phospho-L-seryl-[protein] + ADP + H(+)</text>
        <dbReference type="Rhea" id="RHEA:17989"/>
        <dbReference type="Rhea" id="RHEA-COMP:9863"/>
        <dbReference type="Rhea" id="RHEA-COMP:11604"/>
        <dbReference type="ChEBI" id="CHEBI:15378"/>
        <dbReference type="ChEBI" id="CHEBI:29999"/>
        <dbReference type="ChEBI" id="CHEBI:30616"/>
        <dbReference type="ChEBI" id="CHEBI:83421"/>
        <dbReference type="ChEBI" id="CHEBI:456216"/>
        <dbReference type="EC" id="2.7.11.1"/>
    </reaction>
</comment>
<dbReference type="Pfam" id="PF13499">
    <property type="entry name" value="EF-hand_7"/>
    <property type="match status" value="2"/>
</dbReference>
<evidence type="ECO:0000256" key="5">
    <source>
        <dbReference type="ARBA" id="ARBA00022737"/>
    </source>
</evidence>
<dbReference type="PANTHER" id="PTHR24349">
    <property type="entry name" value="SERINE/THREONINE-PROTEIN KINASE"/>
    <property type="match status" value="1"/>
</dbReference>
<dbReference type="SMART" id="SM00054">
    <property type="entry name" value="EFh"/>
    <property type="match status" value="4"/>
</dbReference>
<dbReference type="InterPro" id="IPR011009">
    <property type="entry name" value="Kinase-like_dom_sf"/>
</dbReference>
<evidence type="ECO:0000256" key="9">
    <source>
        <dbReference type="ARBA" id="ARBA00022840"/>
    </source>
</evidence>
<dbReference type="AlphaFoldDB" id="M7ZEH3"/>
<evidence type="ECO:0000256" key="3">
    <source>
        <dbReference type="ARBA" id="ARBA00022679"/>
    </source>
</evidence>
<dbReference type="PROSITE" id="PS00018">
    <property type="entry name" value="EF_HAND_1"/>
    <property type="match status" value="4"/>
</dbReference>
<dbReference type="Gene3D" id="1.10.510.10">
    <property type="entry name" value="Transferase(Phosphotransferase) domain 1"/>
    <property type="match status" value="1"/>
</dbReference>
<dbReference type="InterPro" id="IPR008271">
    <property type="entry name" value="Ser/Thr_kinase_AS"/>
</dbReference>
<dbReference type="InterPro" id="IPR018247">
    <property type="entry name" value="EF_Hand_1_Ca_BS"/>
</dbReference>
<dbReference type="PROSITE" id="PS00108">
    <property type="entry name" value="PROTEIN_KINASE_ST"/>
    <property type="match status" value="1"/>
</dbReference>
<dbReference type="EC" id="2.7.11.1" evidence="1"/>
<evidence type="ECO:0000256" key="4">
    <source>
        <dbReference type="ARBA" id="ARBA00022723"/>
    </source>
</evidence>
<comment type="catalytic activity">
    <reaction evidence="10">
        <text>L-threonyl-[protein] + ATP = O-phospho-L-threonyl-[protein] + ADP + H(+)</text>
        <dbReference type="Rhea" id="RHEA:46608"/>
        <dbReference type="Rhea" id="RHEA-COMP:11060"/>
        <dbReference type="Rhea" id="RHEA-COMP:11605"/>
        <dbReference type="ChEBI" id="CHEBI:15378"/>
        <dbReference type="ChEBI" id="CHEBI:30013"/>
        <dbReference type="ChEBI" id="CHEBI:30616"/>
        <dbReference type="ChEBI" id="CHEBI:61977"/>
        <dbReference type="ChEBI" id="CHEBI:456216"/>
        <dbReference type="EC" id="2.7.11.1"/>
    </reaction>
</comment>
<sequence>MHHLSEHPNVVRIRGAYEDALFVHLVMELCAGGELFDRIVAKGHYSERAAAQLIRTIVGVVEGCHSLGVMHRDLKPENFLFASTAEDAPLKATDFGLSVFYKPGDKFADVVGSPYYVAPEVLLKCYGPEADVWSAGVILYILLCGVPPFWAESETGIFKQILRGKLDLETEPWPSISDSAKDLVRKMLIRDPTKRETAHEVLCHPWIVDDSVAPDKPIDSAVLSRLKHFSAMNKLKKMALRGPSVFVFLQVIAESLSEEEIGGLKELFKMIDTDNSGTITYEELKDGLKRVGSDLMEPEIQSLMDAADIDNSGSIDYGEFLAATLHVNKLEREENLVSAFAFFDKDGSGFITIDELSQACEKFGLSDVHLEDMIKDVDQNNDGQIDYSEFAAMMRKGNAGGSSGTSGAVGAGRRTMRNSLHVNLGEILRPGGST</sequence>
<accession>M7ZEH3</accession>
<dbReference type="Gene3D" id="3.30.200.20">
    <property type="entry name" value="Phosphorylase Kinase, domain 1"/>
    <property type="match status" value="1"/>
</dbReference>
<keyword evidence="6" id="KW-0547">Nucleotide-binding</keyword>
<keyword evidence="2" id="KW-0723">Serine/threonine-protein kinase</keyword>
<evidence type="ECO:0000256" key="7">
    <source>
        <dbReference type="ARBA" id="ARBA00022777"/>
    </source>
</evidence>
<evidence type="ECO:0000256" key="6">
    <source>
        <dbReference type="ARBA" id="ARBA00022741"/>
    </source>
</evidence>
<dbReference type="Pfam" id="PF00069">
    <property type="entry name" value="Pkinase"/>
    <property type="match status" value="1"/>
</dbReference>
<dbReference type="OMA" id="ICDHKTP"/>
<dbReference type="Gene3D" id="1.10.238.10">
    <property type="entry name" value="EF-hand"/>
    <property type="match status" value="1"/>
</dbReference>
<name>M7ZEH3_TRIUA</name>
<evidence type="ECO:0000256" key="8">
    <source>
        <dbReference type="ARBA" id="ARBA00022837"/>
    </source>
</evidence>
<keyword evidence="9" id="KW-0067">ATP-binding</keyword>
<keyword evidence="8" id="KW-0106">Calcium</keyword>
<dbReference type="SUPFAM" id="SSF47473">
    <property type="entry name" value="EF-hand"/>
    <property type="match status" value="1"/>
</dbReference>
<keyword evidence="5" id="KW-0677">Repeat</keyword>